<dbReference type="EMBL" id="FQVB01000056">
    <property type="protein sequence ID" value="SHG27549.1"/>
    <property type="molecule type" value="Genomic_DNA"/>
</dbReference>
<keyword evidence="11" id="KW-0234">DNA repair</keyword>
<comment type="catalytic activity">
    <reaction evidence="1">
        <text>Hydrolyzes single-stranded DNA or mismatched double-stranded DNA and polynucleotides, releasing free uracil.</text>
        <dbReference type="EC" id="3.2.2.27"/>
    </reaction>
</comment>
<dbReference type="SUPFAM" id="SSF52141">
    <property type="entry name" value="Uracil-DNA glycosylase-like"/>
    <property type="match status" value="1"/>
</dbReference>
<evidence type="ECO:0000256" key="5">
    <source>
        <dbReference type="ARBA" id="ARBA00022485"/>
    </source>
</evidence>
<dbReference type="InterPro" id="IPR005122">
    <property type="entry name" value="Uracil-DNA_glycosylase-like"/>
</dbReference>
<keyword evidence="5" id="KW-0004">4Fe-4S</keyword>
<dbReference type="GO" id="GO:0004844">
    <property type="term" value="F:uracil DNA N-glycosylase activity"/>
    <property type="evidence" value="ECO:0007669"/>
    <property type="project" value="UniProtKB-EC"/>
</dbReference>
<keyword evidence="10" id="KW-0411">Iron-sulfur</keyword>
<evidence type="ECO:0000313" key="13">
    <source>
        <dbReference type="EMBL" id="SHG27549.1"/>
    </source>
</evidence>
<dbReference type="STRING" id="1121391.SAMN02745206_03598"/>
<dbReference type="AlphaFoldDB" id="A0A1M5IHN7"/>
<evidence type="ECO:0000256" key="8">
    <source>
        <dbReference type="ARBA" id="ARBA00022801"/>
    </source>
</evidence>
<evidence type="ECO:0000256" key="7">
    <source>
        <dbReference type="ARBA" id="ARBA00022763"/>
    </source>
</evidence>
<keyword evidence="8" id="KW-0378">Hydrolase</keyword>
<dbReference type="PANTHER" id="PTHR33693:SF1">
    <property type="entry name" value="TYPE-4 URACIL-DNA GLYCOSYLASE"/>
    <property type="match status" value="1"/>
</dbReference>
<protein>
    <recommendedName>
        <fullName evidence="4">Type-4 uracil-DNA glycosylase</fullName>
        <ecNumber evidence="3">3.2.2.27</ecNumber>
    </recommendedName>
</protein>
<dbReference type="InterPro" id="IPR005273">
    <property type="entry name" value="Ura-DNA_glyco_family4"/>
</dbReference>
<keyword evidence="7" id="KW-0227">DNA damage</keyword>
<evidence type="ECO:0000256" key="10">
    <source>
        <dbReference type="ARBA" id="ARBA00023014"/>
    </source>
</evidence>
<evidence type="ECO:0000259" key="12">
    <source>
        <dbReference type="SMART" id="SM00986"/>
    </source>
</evidence>
<dbReference type="RefSeq" id="WP_073041995.1">
    <property type="nucleotide sequence ID" value="NZ_FQVB01000056.1"/>
</dbReference>
<dbReference type="CDD" id="cd10030">
    <property type="entry name" value="UDG-F4_TTUDGA_SPO1dp_like"/>
    <property type="match status" value="1"/>
</dbReference>
<dbReference type="PANTHER" id="PTHR33693">
    <property type="entry name" value="TYPE-5 URACIL-DNA GLYCOSYLASE"/>
    <property type="match status" value="1"/>
</dbReference>
<reference evidence="14" key="1">
    <citation type="submission" date="2016-11" db="EMBL/GenBank/DDBJ databases">
        <authorList>
            <person name="Varghese N."/>
            <person name="Submissions S."/>
        </authorList>
    </citation>
    <scope>NUCLEOTIDE SEQUENCE [LARGE SCALE GENOMIC DNA]</scope>
    <source>
        <strain evidence="14">DSM 9756</strain>
    </source>
</reference>
<accession>A0A1M5IHN7</accession>
<dbReference type="InterPro" id="IPR036895">
    <property type="entry name" value="Uracil-DNA_glycosylase-like_sf"/>
</dbReference>
<dbReference type="EC" id="3.2.2.27" evidence="3"/>
<evidence type="ECO:0000256" key="1">
    <source>
        <dbReference type="ARBA" id="ARBA00001400"/>
    </source>
</evidence>
<keyword evidence="6" id="KW-0479">Metal-binding</keyword>
<dbReference type="GO" id="GO:0046872">
    <property type="term" value="F:metal ion binding"/>
    <property type="evidence" value="ECO:0007669"/>
    <property type="project" value="UniProtKB-KW"/>
</dbReference>
<dbReference type="SMART" id="SM00986">
    <property type="entry name" value="UDG"/>
    <property type="match status" value="1"/>
</dbReference>
<evidence type="ECO:0000256" key="3">
    <source>
        <dbReference type="ARBA" id="ARBA00012030"/>
    </source>
</evidence>
<keyword evidence="14" id="KW-1185">Reference proteome</keyword>
<gene>
    <name evidence="13" type="ORF">SAMN02745206_03598</name>
</gene>
<organism evidence="13 14">
    <name type="scientific">Desulfacinum infernum DSM 9756</name>
    <dbReference type="NCBI Taxonomy" id="1121391"/>
    <lineage>
        <taxon>Bacteria</taxon>
        <taxon>Pseudomonadati</taxon>
        <taxon>Thermodesulfobacteriota</taxon>
        <taxon>Syntrophobacteria</taxon>
        <taxon>Syntrophobacterales</taxon>
        <taxon>Syntrophobacteraceae</taxon>
        <taxon>Desulfacinum</taxon>
    </lineage>
</organism>
<dbReference type="NCBIfam" id="TIGR00758">
    <property type="entry name" value="UDG_fam4"/>
    <property type="match status" value="1"/>
</dbReference>
<sequence>MIPPSLQPLYDEIASRFAGMSKFGTTFVPGFGNPESRLVFIGEAPGEEEEKRRRPFVGPAGRNLDRLLELAGLWRDEIFLTNVVKYRPVDPRNPSKNRKPTKREMELFLPYLKRELEILSPELIVCLGSTSAEALLANRVPMSSCNGVLIHGDPWPIFVAYHPSPLNFNQPERRSEMEEAFRYLGILLSSTGTKAVAGI</sequence>
<evidence type="ECO:0000256" key="11">
    <source>
        <dbReference type="ARBA" id="ARBA00023204"/>
    </source>
</evidence>
<evidence type="ECO:0000313" key="14">
    <source>
        <dbReference type="Proteomes" id="UP000184076"/>
    </source>
</evidence>
<comment type="similarity">
    <text evidence="2">Belongs to the uracil-DNA glycosylase (UDG) superfamily. Type 4 (UDGa) family.</text>
</comment>
<proteinExistence type="inferred from homology"/>
<dbReference type="Gene3D" id="3.40.470.10">
    <property type="entry name" value="Uracil-DNA glycosylase-like domain"/>
    <property type="match status" value="1"/>
</dbReference>
<dbReference type="GO" id="GO:0006281">
    <property type="term" value="P:DNA repair"/>
    <property type="evidence" value="ECO:0007669"/>
    <property type="project" value="UniProtKB-KW"/>
</dbReference>
<dbReference type="SMART" id="SM00987">
    <property type="entry name" value="UreE_C"/>
    <property type="match status" value="1"/>
</dbReference>
<feature type="domain" description="Uracil-DNA glycosylase-like" evidence="12">
    <location>
        <begin position="29"/>
        <end position="182"/>
    </location>
</feature>
<dbReference type="InterPro" id="IPR051536">
    <property type="entry name" value="UDG_Type-4/5"/>
</dbReference>
<keyword evidence="9" id="KW-0408">Iron</keyword>
<name>A0A1M5IHN7_9BACT</name>
<evidence type="ECO:0000256" key="4">
    <source>
        <dbReference type="ARBA" id="ARBA00019403"/>
    </source>
</evidence>
<dbReference type="OrthoDB" id="5290748at2"/>
<evidence type="ECO:0000256" key="6">
    <source>
        <dbReference type="ARBA" id="ARBA00022723"/>
    </source>
</evidence>
<dbReference type="GO" id="GO:0051539">
    <property type="term" value="F:4 iron, 4 sulfur cluster binding"/>
    <property type="evidence" value="ECO:0007669"/>
    <property type="project" value="UniProtKB-KW"/>
</dbReference>
<evidence type="ECO:0000256" key="2">
    <source>
        <dbReference type="ARBA" id="ARBA00006521"/>
    </source>
</evidence>
<dbReference type="Proteomes" id="UP000184076">
    <property type="component" value="Unassembled WGS sequence"/>
</dbReference>
<evidence type="ECO:0000256" key="9">
    <source>
        <dbReference type="ARBA" id="ARBA00023004"/>
    </source>
</evidence>
<dbReference type="Pfam" id="PF03167">
    <property type="entry name" value="UDG"/>
    <property type="match status" value="1"/>
</dbReference>